<proteinExistence type="predicted"/>
<reference evidence="1" key="1">
    <citation type="submission" date="2021-05" db="EMBL/GenBank/DDBJ databases">
        <authorList>
            <person name="Scholz U."/>
            <person name="Mascher M."/>
            <person name="Fiebig A."/>
        </authorList>
    </citation>
    <scope>NUCLEOTIDE SEQUENCE [LARGE SCALE GENOMIC DNA]</scope>
</reference>
<evidence type="ECO:0000313" key="2">
    <source>
        <dbReference type="Proteomes" id="UP001732700"/>
    </source>
</evidence>
<evidence type="ECO:0000313" key="1">
    <source>
        <dbReference type="EnsemblPlants" id="AVESA.00010b.r2.7AG1203900.1.CDS"/>
    </source>
</evidence>
<dbReference type="Proteomes" id="UP001732700">
    <property type="component" value="Chromosome 7A"/>
</dbReference>
<protein>
    <submittedName>
        <fullName evidence="1">Uncharacterized protein</fullName>
    </submittedName>
</protein>
<accession>A0ACD5ZPW4</accession>
<sequence>MHTYILCMAPSATTATPLLLYQKGIHSPVFIRPRSAVLQGKLNWGRVALAKRKSLNRKRECITATLETKQPGFEQSPWGDFFIEYEPHPLQRSEESMMARADKLKEDVRMMFTTASSTTRRLILLDTLQHLGIDHHFEEQIHDTLRKISQNQLTTSASLYEEALRFRLLREHGHWVSPDVFNKFKGEDGTFKKDITSQPRGLLSLYNAAHLLIHGEPALEEAITFSRHHLELMYASLKAPLAQQVKRALHIPLPRTCKRVEALHYISEFEEEEEHNPIILELAKLDFNLLQHVHLKELKAITEWWKNLYDYIGLSYIRDRGVECYTWAYVIYHESCFELPRIIVTKVLVLITIFDDTYDTHATIEECRKIHEAVQRWDESAVSLLPEYFKKFYIELLRNFKNIEDEIPIDINYDISYLKEAFQNSVTAYLQEAEWSHKSHRPSFIDQVNLTCLSVGAPTVCVSMMVGMSEQALRWTADVPDVVIATGKIGRFMNDIAGFECGKRNRDVASSVECYINEYCVTSEVAIARIYALIEDEWRTLNRARFDNRALLPAVQRITPSVSNYSAGALIGSINSALSGSLMYDNKNDVFTASTHLMNTIEGLFVKPMYLDR</sequence>
<reference evidence="1" key="2">
    <citation type="submission" date="2025-09" db="UniProtKB">
        <authorList>
            <consortium name="EnsemblPlants"/>
        </authorList>
    </citation>
    <scope>IDENTIFICATION</scope>
</reference>
<keyword evidence="2" id="KW-1185">Reference proteome</keyword>
<name>A0ACD5ZPW4_AVESA</name>
<dbReference type="EnsemblPlants" id="AVESA.00010b.r2.7AG1203900.1">
    <property type="protein sequence ID" value="AVESA.00010b.r2.7AG1203900.1.CDS"/>
    <property type="gene ID" value="AVESA.00010b.r2.7AG1203900"/>
</dbReference>
<organism evidence="1 2">
    <name type="scientific">Avena sativa</name>
    <name type="common">Oat</name>
    <dbReference type="NCBI Taxonomy" id="4498"/>
    <lineage>
        <taxon>Eukaryota</taxon>
        <taxon>Viridiplantae</taxon>
        <taxon>Streptophyta</taxon>
        <taxon>Embryophyta</taxon>
        <taxon>Tracheophyta</taxon>
        <taxon>Spermatophyta</taxon>
        <taxon>Magnoliopsida</taxon>
        <taxon>Liliopsida</taxon>
        <taxon>Poales</taxon>
        <taxon>Poaceae</taxon>
        <taxon>BOP clade</taxon>
        <taxon>Pooideae</taxon>
        <taxon>Poodae</taxon>
        <taxon>Poeae</taxon>
        <taxon>Poeae Chloroplast Group 1 (Aveneae type)</taxon>
        <taxon>Aveninae</taxon>
        <taxon>Avena</taxon>
    </lineage>
</organism>